<evidence type="ECO:0000256" key="10">
    <source>
        <dbReference type="ARBA" id="ARBA00048552"/>
    </source>
</evidence>
<dbReference type="GO" id="GO:0003677">
    <property type="term" value="F:DNA binding"/>
    <property type="evidence" value="ECO:0007669"/>
    <property type="project" value="InterPro"/>
</dbReference>
<dbReference type="Pfam" id="PF01193">
    <property type="entry name" value="RNA_pol_L"/>
    <property type="match status" value="1"/>
</dbReference>
<gene>
    <name evidence="13" type="ORF">UU69_C0016G0012</name>
</gene>
<dbReference type="GO" id="GO:0003899">
    <property type="term" value="F:DNA-directed RNA polymerase activity"/>
    <property type="evidence" value="ECO:0007669"/>
    <property type="project" value="UniProtKB-EC"/>
</dbReference>
<protein>
    <recommendedName>
        <fullName evidence="3">DNA-directed RNA polymerase subunit alpha</fullName>
        <ecNumber evidence="2">2.7.7.6</ecNumber>
    </recommendedName>
    <alternativeName>
        <fullName evidence="9">RNA polymerase subunit alpha</fullName>
    </alternativeName>
    <alternativeName>
        <fullName evidence="8">Transcriptase subunit alpha</fullName>
    </alternativeName>
</protein>
<evidence type="ECO:0000256" key="6">
    <source>
        <dbReference type="ARBA" id="ARBA00022695"/>
    </source>
</evidence>
<dbReference type="SUPFAM" id="SSF55257">
    <property type="entry name" value="RBP11-like subunits of RNA polymerase"/>
    <property type="match status" value="1"/>
</dbReference>
<dbReference type="PATRIC" id="fig|1619038.3.peg.367"/>
<dbReference type="EC" id="2.7.7.6" evidence="2"/>
<evidence type="ECO:0000256" key="9">
    <source>
        <dbReference type="ARBA" id="ARBA00033070"/>
    </source>
</evidence>
<keyword evidence="7" id="KW-0804">Transcription</keyword>
<evidence type="ECO:0000256" key="2">
    <source>
        <dbReference type="ARBA" id="ARBA00012418"/>
    </source>
</evidence>
<dbReference type="Pfam" id="PF01000">
    <property type="entry name" value="RNA_pol_A_bac"/>
    <property type="match status" value="1"/>
</dbReference>
<dbReference type="InterPro" id="IPR011262">
    <property type="entry name" value="DNA-dir_RNA_pol_insert"/>
</dbReference>
<accession>A0A0G0WJD5</accession>
<reference evidence="13 14" key="1">
    <citation type="journal article" date="2015" name="Nature">
        <title>rRNA introns, odd ribosomes, and small enigmatic genomes across a large radiation of phyla.</title>
        <authorList>
            <person name="Brown C.T."/>
            <person name="Hug L.A."/>
            <person name="Thomas B.C."/>
            <person name="Sharon I."/>
            <person name="Castelle C.J."/>
            <person name="Singh A."/>
            <person name="Wilkins M.J."/>
            <person name="Williams K.H."/>
            <person name="Banfield J.F."/>
        </authorList>
    </citation>
    <scope>NUCLEOTIDE SEQUENCE [LARGE SCALE GENOMIC DNA]</scope>
</reference>
<evidence type="ECO:0000256" key="11">
    <source>
        <dbReference type="SAM" id="MobiDB-lite"/>
    </source>
</evidence>
<keyword evidence="6" id="KW-0548">Nucleotidyltransferase</keyword>
<dbReference type="EMBL" id="LCBP01000016">
    <property type="protein sequence ID" value="KKS13004.1"/>
    <property type="molecule type" value="Genomic_DNA"/>
</dbReference>
<evidence type="ECO:0000256" key="1">
    <source>
        <dbReference type="ARBA" id="ARBA00007123"/>
    </source>
</evidence>
<dbReference type="SUPFAM" id="SSF56553">
    <property type="entry name" value="Insert subdomain of RNA polymerase alpha subunit"/>
    <property type="match status" value="1"/>
</dbReference>
<dbReference type="Gene3D" id="3.30.1360.10">
    <property type="entry name" value="RNA polymerase, RBP11-like subunit"/>
    <property type="match status" value="1"/>
</dbReference>
<comment type="catalytic activity">
    <reaction evidence="10">
        <text>RNA(n) + a ribonucleoside 5'-triphosphate = RNA(n+1) + diphosphate</text>
        <dbReference type="Rhea" id="RHEA:21248"/>
        <dbReference type="Rhea" id="RHEA-COMP:14527"/>
        <dbReference type="Rhea" id="RHEA-COMP:17342"/>
        <dbReference type="ChEBI" id="CHEBI:33019"/>
        <dbReference type="ChEBI" id="CHEBI:61557"/>
        <dbReference type="ChEBI" id="CHEBI:140395"/>
        <dbReference type="EC" id="2.7.7.6"/>
    </reaction>
</comment>
<sequence>MEKLLLPSSFKVEETGKSNEAKIIIEPCYHGYGITLGNTLRRVLLSSLPGAAVTAVKIKGAPHEFAALEHVQEDVVEILLNLKQLRMRVFSAEPVRLSLEAKGEGEVTAAQIQVTSDVEIVNPNLHIATLTHKNAKFEMEIFVSQGRGYVPVEEKDRKKLEIGMIAIDSIFTPVINVGYKVEFVRVGEITDFEKLILDIETDGTVSPVSAMIQATEILVDHFNLVLSEFGGKPEVEKEIEALKEGETMEEATAEETVEDVEEKDEEETKKPTAKRGRKKGSTNKKK</sequence>
<feature type="compositionally biased region" description="Basic residues" evidence="11">
    <location>
        <begin position="271"/>
        <end position="286"/>
    </location>
</feature>
<dbReference type="FunFam" id="2.170.120.12:FF:000001">
    <property type="entry name" value="DNA-directed RNA polymerase subunit alpha"/>
    <property type="match status" value="1"/>
</dbReference>
<evidence type="ECO:0000256" key="4">
    <source>
        <dbReference type="ARBA" id="ARBA00022478"/>
    </source>
</evidence>
<evidence type="ECO:0000256" key="5">
    <source>
        <dbReference type="ARBA" id="ARBA00022679"/>
    </source>
</evidence>
<name>A0A0G0WJD5_9BACT</name>
<dbReference type="AlphaFoldDB" id="A0A0G0WJD5"/>
<dbReference type="Proteomes" id="UP000034299">
    <property type="component" value="Unassembled WGS sequence"/>
</dbReference>
<keyword evidence="4 13" id="KW-0240">DNA-directed RNA polymerase</keyword>
<evidence type="ECO:0000313" key="14">
    <source>
        <dbReference type="Proteomes" id="UP000034299"/>
    </source>
</evidence>
<dbReference type="GO" id="GO:0046983">
    <property type="term" value="F:protein dimerization activity"/>
    <property type="evidence" value="ECO:0007669"/>
    <property type="project" value="InterPro"/>
</dbReference>
<dbReference type="Gene3D" id="2.170.120.12">
    <property type="entry name" value="DNA-directed RNA polymerase, insert domain"/>
    <property type="match status" value="1"/>
</dbReference>
<dbReference type="NCBIfam" id="TIGR02027">
    <property type="entry name" value="rpoA"/>
    <property type="match status" value="1"/>
</dbReference>
<feature type="compositionally biased region" description="Acidic residues" evidence="11">
    <location>
        <begin position="247"/>
        <end position="265"/>
    </location>
</feature>
<proteinExistence type="inferred from homology"/>
<dbReference type="InterPro" id="IPR011263">
    <property type="entry name" value="DNA-dir_RNA_pol_RpoA/D/Rpb3"/>
</dbReference>
<evidence type="ECO:0000256" key="7">
    <source>
        <dbReference type="ARBA" id="ARBA00023163"/>
    </source>
</evidence>
<comment type="similarity">
    <text evidence="1">Belongs to the RNA polymerase alpha chain family.</text>
</comment>
<organism evidence="13 14">
    <name type="scientific">Candidatus Magasanikbacteria bacterium GW2011_GWA2_41_55</name>
    <dbReference type="NCBI Taxonomy" id="1619038"/>
    <lineage>
        <taxon>Bacteria</taxon>
        <taxon>Candidatus Magasanikiibacteriota</taxon>
    </lineage>
</organism>
<dbReference type="GO" id="GO:0006351">
    <property type="term" value="P:DNA-templated transcription"/>
    <property type="evidence" value="ECO:0007669"/>
    <property type="project" value="InterPro"/>
</dbReference>
<evidence type="ECO:0000256" key="3">
    <source>
        <dbReference type="ARBA" id="ARBA00015972"/>
    </source>
</evidence>
<evidence type="ECO:0000313" key="13">
    <source>
        <dbReference type="EMBL" id="KKS13004.1"/>
    </source>
</evidence>
<dbReference type="CDD" id="cd06928">
    <property type="entry name" value="RNAP_alpha_NTD"/>
    <property type="match status" value="1"/>
</dbReference>
<dbReference type="InterPro" id="IPR036603">
    <property type="entry name" value="RBP11-like"/>
</dbReference>
<evidence type="ECO:0000256" key="8">
    <source>
        <dbReference type="ARBA" id="ARBA00032524"/>
    </source>
</evidence>
<dbReference type="NCBIfam" id="NF003519">
    <property type="entry name" value="PRK05182.2-5"/>
    <property type="match status" value="1"/>
</dbReference>
<dbReference type="GO" id="GO:0000428">
    <property type="term" value="C:DNA-directed RNA polymerase complex"/>
    <property type="evidence" value="ECO:0007669"/>
    <property type="project" value="UniProtKB-KW"/>
</dbReference>
<dbReference type="InterPro" id="IPR011773">
    <property type="entry name" value="DNA-dir_RpoA"/>
</dbReference>
<feature type="region of interest" description="Disordered" evidence="11">
    <location>
        <begin position="242"/>
        <end position="286"/>
    </location>
</feature>
<comment type="caution">
    <text evidence="13">The sequence shown here is derived from an EMBL/GenBank/DDBJ whole genome shotgun (WGS) entry which is preliminary data.</text>
</comment>
<feature type="domain" description="DNA-directed RNA polymerase RpoA/D/Rpb3-type" evidence="12">
    <location>
        <begin position="20"/>
        <end position="228"/>
    </location>
</feature>
<evidence type="ECO:0000259" key="12">
    <source>
        <dbReference type="SMART" id="SM00662"/>
    </source>
</evidence>
<keyword evidence="5" id="KW-0808">Transferase</keyword>
<dbReference type="SMART" id="SM00662">
    <property type="entry name" value="RPOLD"/>
    <property type="match status" value="1"/>
</dbReference>
<dbReference type="InterPro" id="IPR036643">
    <property type="entry name" value="RNApol_insert_sf"/>
</dbReference>
<dbReference type="GO" id="GO:0005737">
    <property type="term" value="C:cytoplasm"/>
    <property type="evidence" value="ECO:0007669"/>
    <property type="project" value="UniProtKB-ARBA"/>
</dbReference>